<dbReference type="EMBL" id="CAEZSF010000080">
    <property type="protein sequence ID" value="CAB4539569.1"/>
    <property type="molecule type" value="Genomic_DNA"/>
</dbReference>
<dbReference type="Gene3D" id="3.20.20.70">
    <property type="entry name" value="Aldolase class I"/>
    <property type="match status" value="1"/>
</dbReference>
<reference evidence="5" key="1">
    <citation type="submission" date="2020-05" db="EMBL/GenBank/DDBJ databases">
        <authorList>
            <person name="Chiriac C."/>
            <person name="Salcher M."/>
            <person name="Ghai R."/>
            <person name="Kavagutti S V."/>
        </authorList>
    </citation>
    <scope>NUCLEOTIDE SEQUENCE</scope>
</reference>
<evidence type="ECO:0000256" key="2">
    <source>
        <dbReference type="ARBA" id="ARBA00012694"/>
    </source>
</evidence>
<proteinExistence type="inferred from homology"/>
<evidence type="ECO:0000313" key="6">
    <source>
        <dbReference type="EMBL" id="CAB4749549.1"/>
    </source>
</evidence>
<dbReference type="EC" id="2.5.1.54" evidence="2"/>
<organism evidence="5">
    <name type="scientific">freshwater metagenome</name>
    <dbReference type="NCBI Taxonomy" id="449393"/>
    <lineage>
        <taxon>unclassified sequences</taxon>
        <taxon>metagenomes</taxon>
        <taxon>ecological metagenomes</taxon>
    </lineage>
</organism>
<feature type="region of interest" description="Disordered" evidence="4">
    <location>
        <begin position="1"/>
        <end position="34"/>
    </location>
</feature>
<comment type="similarity">
    <text evidence="1">Belongs to the class-II DAHP synthase family.</text>
</comment>
<evidence type="ECO:0000256" key="1">
    <source>
        <dbReference type="ARBA" id="ARBA00008911"/>
    </source>
</evidence>
<dbReference type="EMBL" id="CAFBMG010000138">
    <property type="protein sequence ID" value="CAB4911791.1"/>
    <property type="molecule type" value="Genomic_DNA"/>
</dbReference>
<evidence type="ECO:0000313" key="7">
    <source>
        <dbReference type="EMBL" id="CAB4911791.1"/>
    </source>
</evidence>
<evidence type="ECO:0000256" key="4">
    <source>
        <dbReference type="SAM" id="MobiDB-lite"/>
    </source>
</evidence>
<dbReference type="GO" id="GO:0009073">
    <property type="term" value="P:aromatic amino acid family biosynthetic process"/>
    <property type="evidence" value="ECO:0007669"/>
    <property type="project" value="InterPro"/>
</dbReference>
<dbReference type="InterPro" id="IPR013785">
    <property type="entry name" value="Aldolase_TIM"/>
</dbReference>
<dbReference type="SUPFAM" id="SSF51569">
    <property type="entry name" value="Aldolase"/>
    <property type="match status" value="1"/>
</dbReference>
<accession>A0A6J6BMD2</accession>
<protein>
    <recommendedName>
        <fullName evidence="2">3-deoxy-7-phosphoheptulonate synthase</fullName>
        <ecNumber evidence="2">2.5.1.54</ecNumber>
    </recommendedName>
</protein>
<evidence type="ECO:0000256" key="3">
    <source>
        <dbReference type="ARBA" id="ARBA00022679"/>
    </source>
</evidence>
<gene>
    <name evidence="5" type="ORF">UFOPK1358_00945</name>
    <name evidence="6" type="ORF">UFOPK2766_01568</name>
    <name evidence="7" type="ORF">UFOPK3519_01462</name>
</gene>
<keyword evidence="3" id="KW-0808">Transferase</keyword>
<dbReference type="PANTHER" id="PTHR21337">
    <property type="entry name" value="PHOSPHO-2-DEHYDRO-3-DEOXYHEPTONATE ALDOLASE 1, 2"/>
    <property type="match status" value="1"/>
</dbReference>
<dbReference type="NCBIfam" id="TIGR01358">
    <property type="entry name" value="DAHP_synth_II"/>
    <property type="match status" value="1"/>
</dbReference>
<dbReference type="InterPro" id="IPR002480">
    <property type="entry name" value="DAHP_synth_2"/>
</dbReference>
<name>A0A6J6BMD2_9ZZZZ</name>
<dbReference type="GO" id="GO:0003849">
    <property type="term" value="F:3-deoxy-7-phosphoheptulonate synthase activity"/>
    <property type="evidence" value="ECO:0007669"/>
    <property type="project" value="UniProtKB-EC"/>
</dbReference>
<dbReference type="PANTHER" id="PTHR21337:SF0">
    <property type="entry name" value="PHOSPHO-2-DEHYDRO-3-DEOXYHEPTONATE ALDOLASE"/>
    <property type="match status" value="1"/>
</dbReference>
<sequence length="468" mass="51202">MTSTASSDNTRSETPGGDFPSAASWSPDSWRAKSALQQPNWPDAVEYESVLKQLSGFPPLVFAGESRRLTSELARVAQGKAFLLQAGDCAESFESFSADSIRERLKVILQMAVVLTYSAGVPVVKLGRIAGQFAKPRSADTETIDGVELPSFRGHLINDVAFTSEARIPVPARMIQAYHQSASTLNLLRAFTTGGFADLSRVHQWNQEFVAASPQGQRYEQLAEEIERALRFMDACGLDHDTVPALHQTEVWTSHEALVLGYEEALTRKDSLTGDYYDCSAHMVWIGERTRDLDGAHVEFFRGIRNPIGCKVGPTASPEQVIELCEALNPDRIPGRLTLITRMGAEKVTDSLRPLLRAVADSGHPVVWACDPMHGNTFTAPSGQKTRHFDSILAEISGFFEAHRAEGTWPGGVHVELTGDDVTECLGGAEDLLDGDLGLRYETMCDPRLNARQSLDLAFGVAELLRQG</sequence>
<dbReference type="Pfam" id="PF01474">
    <property type="entry name" value="DAHP_synth_2"/>
    <property type="match status" value="1"/>
</dbReference>
<feature type="compositionally biased region" description="Polar residues" evidence="4">
    <location>
        <begin position="1"/>
        <end position="13"/>
    </location>
</feature>
<evidence type="ECO:0000313" key="5">
    <source>
        <dbReference type="EMBL" id="CAB4539569.1"/>
    </source>
</evidence>
<dbReference type="EMBL" id="CAEZYU010000077">
    <property type="protein sequence ID" value="CAB4749549.1"/>
    <property type="molecule type" value="Genomic_DNA"/>
</dbReference>
<dbReference type="AlphaFoldDB" id="A0A6J6BMD2"/>